<evidence type="ECO:0000256" key="1">
    <source>
        <dbReference type="ARBA" id="ARBA00023002"/>
    </source>
</evidence>
<evidence type="ECO:0000256" key="3">
    <source>
        <dbReference type="PIRSR" id="PIRSR000103-1"/>
    </source>
</evidence>
<keyword evidence="1" id="KW-0560">Oxidoreductase</keyword>
<dbReference type="Gene3D" id="1.10.1040.10">
    <property type="entry name" value="N-(1-d-carboxylethyl)-l-norvaline Dehydrogenase, domain 2"/>
    <property type="match status" value="1"/>
</dbReference>
<gene>
    <name evidence="6" type="ORF">SAMN05428998_102294</name>
</gene>
<dbReference type="PROSITE" id="PS00895">
    <property type="entry name" value="3_HYDROXYISOBUT_DH"/>
    <property type="match status" value="1"/>
</dbReference>
<dbReference type="InterPro" id="IPR015815">
    <property type="entry name" value="HIBADH-related"/>
</dbReference>
<protein>
    <submittedName>
        <fullName evidence="6">3-hydroxyisobutyrate dehydrogenase</fullName>
    </submittedName>
</protein>
<evidence type="ECO:0000256" key="2">
    <source>
        <dbReference type="ARBA" id="ARBA00023027"/>
    </source>
</evidence>
<proteinExistence type="predicted"/>
<dbReference type="GO" id="GO:0016491">
    <property type="term" value="F:oxidoreductase activity"/>
    <property type="evidence" value="ECO:0007669"/>
    <property type="project" value="UniProtKB-KW"/>
</dbReference>
<keyword evidence="2" id="KW-0520">NAD</keyword>
<accession>A0A1Y6BAH6</accession>
<dbReference type="AlphaFoldDB" id="A0A1Y6BAH6"/>
<dbReference type="InterPro" id="IPR006115">
    <property type="entry name" value="6PGDH_NADP-bd"/>
</dbReference>
<evidence type="ECO:0000259" key="4">
    <source>
        <dbReference type="Pfam" id="PF03446"/>
    </source>
</evidence>
<dbReference type="InterPro" id="IPR008927">
    <property type="entry name" value="6-PGluconate_DH-like_C_sf"/>
</dbReference>
<dbReference type="InterPro" id="IPR013328">
    <property type="entry name" value="6PGD_dom2"/>
</dbReference>
<feature type="domain" description="3-hydroxyisobutyrate dehydrogenase-like NAD-binding" evidence="5">
    <location>
        <begin position="172"/>
        <end position="287"/>
    </location>
</feature>
<dbReference type="Gene3D" id="3.40.50.720">
    <property type="entry name" value="NAD(P)-binding Rossmann-like Domain"/>
    <property type="match status" value="1"/>
</dbReference>
<reference evidence="6 7" key="1">
    <citation type="submission" date="2017-04" db="EMBL/GenBank/DDBJ databases">
        <authorList>
            <person name="Afonso C.L."/>
            <person name="Miller P.J."/>
            <person name="Scott M.A."/>
            <person name="Spackman E."/>
            <person name="Goraichik I."/>
            <person name="Dimitrov K.M."/>
            <person name="Suarez D.L."/>
            <person name="Swayne D.E."/>
        </authorList>
    </citation>
    <scope>NUCLEOTIDE SEQUENCE [LARGE SCALE GENOMIC DNA]</scope>
    <source>
        <strain evidence="6 7">USBA 355</strain>
    </source>
</reference>
<dbReference type="STRING" id="560819.SAMN05428998_102294"/>
<evidence type="ECO:0000313" key="7">
    <source>
        <dbReference type="Proteomes" id="UP000192917"/>
    </source>
</evidence>
<dbReference type="Proteomes" id="UP000192917">
    <property type="component" value="Unassembled WGS sequence"/>
</dbReference>
<evidence type="ECO:0000313" key="6">
    <source>
        <dbReference type="EMBL" id="SME99547.1"/>
    </source>
</evidence>
<dbReference type="SUPFAM" id="SSF51735">
    <property type="entry name" value="NAD(P)-binding Rossmann-fold domains"/>
    <property type="match status" value="1"/>
</dbReference>
<dbReference type="PANTHER" id="PTHR43580:SF2">
    <property type="entry name" value="CYTOKINE-LIKE NUCLEAR FACTOR N-PAC"/>
    <property type="match status" value="1"/>
</dbReference>
<dbReference type="EMBL" id="FWZX01000002">
    <property type="protein sequence ID" value="SME99547.1"/>
    <property type="molecule type" value="Genomic_DNA"/>
</dbReference>
<dbReference type="Pfam" id="PF03446">
    <property type="entry name" value="NAD_binding_2"/>
    <property type="match status" value="1"/>
</dbReference>
<sequence length="304" mass="31452">MGERQDIGFIGLGVMGLPMALNLARAGTRLVVWNRSPENREVLRAAGARVAPSAAAVFAEVETAVLMMANEAAVDAVLGRGQAVFAANVGGRTLVQMGTVSPAYSEALEAEVRAAGGRYVEAPVSGSRKPAESGELVVMLAGEPAAVAAVEPLLRPLCREAFVCGEVPKALLMKLASNAFLIPTVTGLVEAFHLAERYGLDRQQFLAVVNGGQIASAISRVKAGKLAAGDFAVQAAIADVLKNCRLAAGAARDAGLAAPLLELCRQLYEETQALGFGEADMIAVLHALEARSDGDRETPPAAPA</sequence>
<dbReference type="InterPro" id="IPR002204">
    <property type="entry name" value="3-OH-isobutyrate_DH-rel_CS"/>
</dbReference>
<organism evidence="6 7">
    <name type="scientific">Tistlia consotensis USBA 355</name>
    <dbReference type="NCBI Taxonomy" id="560819"/>
    <lineage>
        <taxon>Bacteria</taxon>
        <taxon>Pseudomonadati</taxon>
        <taxon>Pseudomonadota</taxon>
        <taxon>Alphaproteobacteria</taxon>
        <taxon>Rhodospirillales</taxon>
        <taxon>Rhodovibrionaceae</taxon>
        <taxon>Tistlia</taxon>
    </lineage>
</organism>
<dbReference type="GO" id="GO:0050661">
    <property type="term" value="F:NADP binding"/>
    <property type="evidence" value="ECO:0007669"/>
    <property type="project" value="InterPro"/>
</dbReference>
<dbReference type="PANTHER" id="PTHR43580">
    <property type="entry name" value="OXIDOREDUCTASE GLYR1-RELATED"/>
    <property type="match status" value="1"/>
</dbReference>
<feature type="domain" description="6-phosphogluconate dehydrogenase NADP-binding" evidence="4">
    <location>
        <begin position="6"/>
        <end position="163"/>
    </location>
</feature>
<dbReference type="InterPro" id="IPR029154">
    <property type="entry name" value="HIBADH-like_NADP-bd"/>
</dbReference>
<name>A0A1Y6BAH6_9PROT</name>
<dbReference type="SUPFAM" id="SSF48179">
    <property type="entry name" value="6-phosphogluconate dehydrogenase C-terminal domain-like"/>
    <property type="match status" value="1"/>
</dbReference>
<dbReference type="GO" id="GO:0051287">
    <property type="term" value="F:NAD binding"/>
    <property type="evidence" value="ECO:0007669"/>
    <property type="project" value="InterPro"/>
</dbReference>
<dbReference type="GO" id="GO:0016054">
    <property type="term" value="P:organic acid catabolic process"/>
    <property type="evidence" value="ECO:0007669"/>
    <property type="project" value="UniProtKB-ARBA"/>
</dbReference>
<dbReference type="PIRSF" id="PIRSF000103">
    <property type="entry name" value="HIBADH"/>
    <property type="match status" value="1"/>
</dbReference>
<dbReference type="InterPro" id="IPR036291">
    <property type="entry name" value="NAD(P)-bd_dom_sf"/>
</dbReference>
<evidence type="ECO:0000259" key="5">
    <source>
        <dbReference type="Pfam" id="PF14833"/>
    </source>
</evidence>
<feature type="active site" evidence="3">
    <location>
        <position position="174"/>
    </location>
</feature>
<dbReference type="InterPro" id="IPR051265">
    <property type="entry name" value="HIBADH-related_NP60_sf"/>
</dbReference>
<dbReference type="Pfam" id="PF14833">
    <property type="entry name" value="NAD_binding_11"/>
    <property type="match status" value="1"/>
</dbReference>
<keyword evidence="7" id="KW-1185">Reference proteome</keyword>
<dbReference type="RefSeq" id="WP_085121362.1">
    <property type="nucleotide sequence ID" value="NZ_FWZX01000002.1"/>
</dbReference>